<dbReference type="GO" id="GO:0005524">
    <property type="term" value="F:ATP binding"/>
    <property type="evidence" value="ECO:0007669"/>
    <property type="project" value="UniProtKB-KW"/>
</dbReference>
<dbReference type="Pfam" id="PF01061">
    <property type="entry name" value="ABC2_membrane"/>
    <property type="match status" value="1"/>
</dbReference>
<accession>D8RCU9</accession>
<dbReference type="SUPFAM" id="SSF52540">
    <property type="entry name" value="P-loop containing nucleoside triphosphate hydrolases"/>
    <property type="match status" value="1"/>
</dbReference>
<dbReference type="CDD" id="cd03213">
    <property type="entry name" value="ABCG_EPDR"/>
    <property type="match status" value="1"/>
</dbReference>
<dbReference type="HOGENOM" id="CLU_000604_57_8_1"/>
<evidence type="ECO:0000256" key="8">
    <source>
        <dbReference type="ARBA" id="ARBA00022967"/>
    </source>
</evidence>
<reference evidence="18 19" key="1">
    <citation type="journal article" date="2011" name="Science">
        <title>The Selaginella genome identifies genetic changes associated with the evolution of vascular plants.</title>
        <authorList>
            <person name="Banks J.A."/>
            <person name="Nishiyama T."/>
            <person name="Hasebe M."/>
            <person name="Bowman J.L."/>
            <person name="Gribskov M."/>
            <person name="dePamphilis C."/>
            <person name="Albert V.A."/>
            <person name="Aono N."/>
            <person name="Aoyama T."/>
            <person name="Ambrose B.A."/>
            <person name="Ashton N.W."/>
            <person name="Axtell M.J."/>
            <person name="Barker E."/>
            <person name="Barker M.S."/>
            <person name="Bennetzen J.L."/>
            <person name="Bonawitz N.D."/>
            <person name="Chapple C."/>
            <person name="Cheng C."/>
            <person name="Correa L.G."/>
            <person name="Dacre M."/>
            <person name="DeBarry J."/>
            <person name="Dreyer I."/>
            <person name="Elias M."/>
            <person name="Engstrom E.M."/>
            <person name="Estelle M."/>
            <person name="Feng L."/>
            <person name="Finet C."/>
            <person name="Floyd S.K."/>
            <person name="Frommer W.B."/>
            <person name="Fujita T."/>
            <person name="Gramzow L."/>
            <person name="Gutensohn M."/>
            <person name="Harholt J."/>
            <person name="Hattori M."/>
            <person name="Heyl A."/>
            <person name="Hirai T."/>
            <person name="Hiwatashi Y."/>
            <person name="Ishikawa M."/>
            <person name="Iwata M."/>
            <person name="Karol K.G."/>
            <person name="Koehler B."/>
            <person name="Kolukisaoglu U."/>
            <person name="Kubo M."/>
            <person name="Kurata T."/>
            <person name="Lalonde S."/>
            <person name="Li K."/>
            <person name="Li Y."/>
            <person name="Litt A."/>
            <person name="Lyons E."/>
            <person name="Manning G."/>
            <person name="Maruyama T."/>
            <person name="Michael T.P."/>
            <person name="Mikami K."/>
            <person name="Miyazaki S."/>
            <person name="Morinaga S."/>
            <person name="Murata T."/>
            <person name="Mueller-Roeber B."/>
            <person name="Nelson D.R."/>
            <person name="Obara M."/>
            <person name="Oguri Y."/>
            <person name="Olmstead R.G."/>
            <person name="Onodera N."/>
            <person name="Petersen B.L."/>
            <person name="Pils B."/>
            <person name="Prigge M."/>
            <person name="Rensing S.A."/>
            <person name="Riano-Pachon D.M."/>
            <person name="Roberts A.W."/>
            <person name="Sato Y."/>
            <person name="Scheller H.V."/>
            <person name="Schulz B."/>
            <person name="Schulz C."/>
            <person name="Shakirov E.V."/>
            <person name="Shibagaki N."/>
            <person name="Shinohara N."/>
            <person name="Shippen D.E."/>
            <person name="Soerensen I."/>
            <person name="Sotooka R."/>
            <person name="Sugimoto N."/>
            <person name="Sugita M."/>
            <person name="Sumikawa N."/>
            <person name="Tanurdzic M."/>
            <person name="Theissen G."/>
            <person name="Ulvskov P."/>
            <person name="Wakazuki S."/>
            <person name="Weng J.K."/>
            <person name="Willats W.W."/>
            <person name="Wipf D."/>
            <person name="Wolf P.G."/>
            <person name="Yang L."/>
            <person name="Zimmer A.D."/>
            <person name="Zhu Q."/>
            <person name="Mitros T."/>
            <person name="Hellsten U."/>
            <person name="Loque D."/>
            <person name="Otillar R."/>
            <person name="Salamov A."/>
            <person name="Schmutz J."/>
            <person name="Shapiro H."/>
            <person name="Lindquist E."/>
            <person name="Lucas S."/>
            <person name="Rokhsar D."/>
            <person name="Grigoriev I.V."/>
        </authorList>
    </citation>
    <scope>NUCLEOTIDE SEQUENCE [LARGE SCALE GENOMIC DNA]</scope>
</reference>
<feature type="transmembrane region" description="Helical" evidence="16">
    <location>
        <begin position="506"/>
        <end position="531"/>
    </location>
</feature>
<evidence type="ECO:0000256" key="1">
    <source>
        <dbReference type="ARBA" id="ARBA00004651"/>
    </source>
</evidence>
<feature type="transmembrane region" description="Helical" evidence="16">
    <location>
        <begin position="463"/>
        <end position="486"/>
    </location>
</feature>
<dbReference type="KEGG" id="smo:SELMODRAFT_90494"/>
<dbReference type="InterPro" id="IPR003439">
    <property type="entry name" value="ABC_transporter-like_ATP-bd"/>
</dbReference>
<dbReference type="InterPro" id="IPR027417">
    <property type="entry name" value="P-loop_NTPase"/>
</dbReference>
<evidence type="ECO:0000256" key="16">
    <source>
        <dbReference type="SAM" id="Phobius"/>
    </source>
</evidence>
<keyword evidence="6" id="KW-0378">Hydrolase</keyword>
<feature type="transmembrane region" description="Helical" evidence="16">
    <location>
        <begin position="432"/>
        <end position="451"/>
    </location>
</feature>
<dbReference type="PROSITE" id="PS50893">
    <property type="entry name" value="ABC_TRANSPORTER_2"/>
    <property type="match status" value="1"/>
</dbReference>
<keyword evidence="9 16" id="KW-1133">Transmembrane helix</keyword>
<dbReference type="SMR" id="D8RCU9"/>
<evidence type="ECO:0000256" key="5">
    <source>
        <dbReference type="ARBA" id="ARBA00022741"/>
    </source>
</evidence>
<evidence type="ECO:0000256" key="6">
    <source>
        <dbReference type="ARBA" id="ARBA00022801"/>
    </source>
</evidence>
<dbReference type="Gramene" id="EFJ30199">
    <property type="protein sequence ID" value="EFJ30199"/>
    <property type="gene ID" value="SELMODRAFT_90494"/>
</dbReference>
<keyword evidence="8" id="KW-1278">Translocase</keyword>
<evidence type="ECO:0000256" key="11">
    <source>
        <dbReference type="ARBA" id="ARBA00023180"/>
    </source>
</evidence>
<dbReference type="InParanoid" id="D8RCU9"/>
<organism evidence="19">
    <name type="scientific">Selaginella moellendorffii</name>
    <name type="common">Spikemoss</name>
    <dbReference type="NCBI Taxonomy" id="88036"/>
    <lineage>
        <taxon>Eukaryota</taxon>
        <taxon>Viridiplantae</taxon>
        <taxon>Streptophyta</taxon>
        <taxon>Embryophyta</taxon>
        <taxon>Tracheophyta</taxon>
        <taxon>Lycopodiopsida</taxon>
        <taxon>Selaginellales</taxon>
        <taxon>Selaginellaceae</taxon>
        <taxon>Selaginella</taxon>
    </lineage>
</organism>
<dbReference type="EMBL" id="GL377576">
    <property type="protein sequence ID" value="EFJ30199.1"/>
    <property type="molecule type" value="Genomic_DNA"/>
</dbReference>
<dbReference type="PROSITE" id="PS00211">
    <property type="entry name" value="ABC_TRANSPORTER_1"/>
    <property type="match status" value="1"/>
</dbReference>
<evidence type="ECO:0000256" key="10">
    <source>
        <dbReference type="ARBA" id="ARBA00023136"/>
    </source>
</evidence>
<feature type="transmembrane region" description="Helical" evidence="16">
    <location>
        <begin position="543"/>
        <end position="563"/>
    </location>
</feature>
<keyword evidence="10 16" id="KW-0472">Membrane</keyword>
<dbReference type="GO" id="GO:0009610">
    <property type="term" value="P:response to symbiotic fungus"/>
    <property type="evidence" value="ECO:0007669"/>
    <property type="project" value="UniProtKB-ARBA"/>
</dbReference>
<dbReference type="PANTHER" id="PTHR48041:SF20">
    <property type="entry name" value="ABC TRANSPORTER G FAMILY MEMBER STR2"/>
    <property type="match status" value="1"/>
</dbReference>
<keyword evidence="2" id="KW-0813">Transport</keyword>
<evidence type="ECO:0000256" key="14">
    <source>
        <dbReference type="ARBA" id="ARBA00071994"/>
    </source>
</evidence>
<feature type="domain" description="ABC transporter" evidence="17">
    <location>
        <begin position="24"/>
        <end position="277"/>
    </location>
</feature>
<dbReference type="GO" id="GO:0005886">
    <property type="term" value="C:plasma membrane"/>
    <property type="evidence" value="ECO:0007669"/>
    <property type="project" value="UniProtKB-SubCell"/>
</dbReference>
<evidence type="ECO:0000256" key="15">
    <source>
        <dbReference type="ARBA" id="ARBA00079341"/>
    </source>
</evidence>
<dbReference type="InterPro" id="IPR003593">
    <property type="entry name" value="AAA+_ATPase"/>
</dbReference>
<dbReference type="InterPro" id="IPR017871">
    <property type="entry name" value="ABC_transporter-like_CS"/>
</dbReference>
<dbReference type="Pfam" id="PF00005">
    <property type="entry name" value="ABC_tran"/>
    <property type="match status" value="1"/>
</dbReference>
<comment type="similarity">
    <text evidence="12">Belongs to the ABC transporter superfamily. ABCG family. Stunted arbuscule (STR) subfamily.</text>
</comment>
<proteinExistence type="inferred from homology"/>
<dbReference type="FunFam" id="3.40.50.300:FF:001556">
    <property type="entry name" value="ABC transporter G family member 6"/>
    <property type="match status" value="1"/>
</dbReference>
<dbReference type="eggNOG" id="KOG0061">
    <property type="taxonomic scope" value="Eukaryota"/>
</dbReference>
<keyword evidence="7 18" id="KW-0067">ATP-binding</keyword>
<dbReference type="OMA" id="PEIWILM"/>
<dbReference type="PANTHER" id="PTHR48041">
    <property type="entry name" value="ABC TRANSPORTER G FAMILY MEMBER 28"/>
    <property type="match status" value="1"/>
</dbReference>
<dbReference type="GO" id="GO:0016887">
    <property type="term" value="F:ATP hydrolysis activity"/>
    <property type="evidence" value="ECO:0007669"/>
    <property type="project" value="InterPro"/>
</dbReference>
<keyword evidence="3" id="KW-1003">Cell membrane</keyword>
<dbReference type="InterPro" id="IPR013525">
    <property type="entry name" value="ABC2_TM"/>
</dbReference>
<dbReference type="GO" id="GO:0140359">
    <property type="term" value="F:ABC-type transporter activity"/>
    <property type="evidence" value="ECO:0007669"/>
    <property type="project" value="InterPro"/>
</dbReference>
<comment type="subcellular location">
    <subcellularLocation>
        <location evidence="1">Cell membrane</location>
        <topology evidence="1">Multi-pass membrane protein</topology>
    </subcellularLocation>
</comment>
<keyword evidence="19" id="KW-1185">Reference proteome</keyword>
<dbReference type="Proteomes" id="UP000001514">
    <property type="component" value="Unassembled WGS sequence"/>
</dbReference>
<dbReference type="SMART" id="SM00382">
    <property type="entry name" value="AAA"/>
    <property type="match status" value="1"/>
</dbReference>
<evidence type="ECO:0000256" key="4">
    <source>
        <dbReference type="ARBA" id="ARBA00022692"/>
    </source>
</evidence>
<evidence type="ECO:0000259" key="17">
    <source>
        <dbReference type="PROSITE" id="PS50893"/>
    </source>
</evidence>
<keyword evidence="5" id="KW-0547">Nucleotide-binding</keyword>
<dbReference type="GO" id="GO:0016020">
    <property type="term" value="C:membrane"/>
    <property type="evidence" value="ECO:0000318"/>
    <property type="project" value="GO_Central"/>
</dbReference>
<evidence type="ECO:0000256" key="9">
    <source>
        <dbReference type="ARBA" id="ARBA00022989"/>
    </source>
</evidence>
<feature type="transmembrane region" description="Helical" evidence="16">
    <location>
        <begin position="658"/>
        <end position="676"/>
    </location>
</feature>
<dbReference type="InterPro" id="IPR050352">
    <property type="entry name" value="ABCG_transporters"/>
</dbReference>
<gene>
    <name evidence="18" type="primary">SmABCG36</name>
    <name evidence="18" type="ORF">SELMODRAFT_90494</name>
</gene>
<dbReference type="GO" id="GO:0042626">
    <property type="term" value="F:ATPase-coupled transmembrane transporter activity"/>
    <property type="evidence" value="ECO:0000318"/>
    <property type="project" value="GO_Central"/>
</dbReference>
<feature type="transmembrane region" description="Helical" evidence="16">
    <location>
        <begin position="570"/>
        <end position="592"/>
    </location>
</feature>
<dbReference type="GO" id="GO:0055085">
    <property type="term" value="P:transmembrane transport"/>
    <property type="evidence" value="ECO:0000318"/>
    <property type="project" value="GO_Central"/>
</dbReference>
<dbReference type="AlphaFoldDB" id="D8RCU9"/>
<evidence type="ECO:0000313" key="18">
    <source>
        <dbReference type="EMBL" id="EFJ30199.1"/>
    </source>
</evidence>
<protein>
    <recommendedName>
        <fullName evidence="14">ABC transporter G family member STR2</fullName>
    </recommendedName>
    <alternativeName>
        <fullName evidence="15">Protein STUNTED ARBUSCULE 2</fullName>
    </alternativeName>
</protein>
<evidence type="ECO:0000256" key="2">
    <source>
        <dbReference type="ARBA" id="ARBA00022448"/>
    </source>
</evidence>
<sequence>MSIDNQLSIGHFKQVPLREKGTGLEFEDITYTVVKKQKSKEGGGRITRQVDLLQHITGYAPKGHITAVMGPSGAGKSTFLDALAGRIASGSLQGIVTLDGKRVSPSLIKRWSAYVMQDDQLFPMLTVWETLRFAADMRLPESMSKEEKDDRVEKLIVQLGLTSARNTFIGDEAHRGVSGGERRRVSIGVDIVHGPNLLFLDEPTSGLDSTSAYSVIERVHDIAKAGSSVVLTIHQPSSRIQHLLHHLIILARGKLIYQGTPQGLNGHVGGLGRQVPKGENPIEYLLDIIQEFDHATTGVDPLVEYYLTGIRPDVLDNGLTPKIHLASTGYFEEDEDDFDHSLVKQSRFARTPRPGPAYTAATVPGKRSVPEIIPTTPTPDRKLYHEEDFDTDTNRSTLLDIPGRKFSNSWSNEVLILMGRNFRLIKRTPELFLSRQIVLTVMGVMMATMFLNPGDSLQGVTKLMSFFIFTVCLFFFSSNDAVPAFIMERFIFIRETAHNAYRCSSYVIAGVITYLPFLAFQALSYTLITWWALDLKGGFRGFYYFWLILYASLISTNSLVVFVSALVPNYILGYSAVIAFTAIFFLTCGYFVKRSLIPWGWIWMHYISVIKYPYEGLLHNQFETAACYNSINGTCYLPNQEVLKGLDINKPRNKWDCLAMLLVWAVFYRFLFYLVLRFASKNQRT</sequence>
<evidence type="ECO:0000313" key="19">
    <source>
        <dbReference type="Proteomes" id="UP000001514"/>
    </source>
</evidence>
<evidence type="ECO:0000256" key="13">
    <source>
        <dbReference type="ARBA" id="ARBA00062868"/>
    </source>
</evidence>
<dbReference type="Gene3D" id="3.40.50.300">
    <property type="entry name" value="P-loop containing nucleotide triphosphate hydrolases"/>
    <property type="match status" value="1"/>
</dbReference>
<evidence type="ECO:0000256" key="12">
    <source>
        <dbReference type="ARBA" id="ARBA00061310"/>
    </source>
</evidence>
<keyword evidence="11" id="KW-0325">Glycoprotein</keyword>
<name>D8RCU9_SELML</name>
<evidence type="ECO:0000256" key="3">
    <source>
        <dbReference type="ARBA" id="ARBA00022475"/>
    </source>
</evidence>
<evidence type="ECO:0000256" key="7">
    <source>
        <dbReference type="ARBA" id="ARBA00022840"/>
    </source>
</evidence>
<keyword evidence="4 16" id="KW-0812">Transmembrane</keyword>
<comment type="subunit">
    <text evidence="13">Heterodimerizes with STR; the resulting transporter is located in the peri-arbuscular membrane.</text>
</comment>